<sequence>MNEIRDLIIGIDFGKEYSQICYYDRSAKEPRSLSMKVGSSQYEAPTRLCRRVEQGDYCVGLEAEYFAKEKGGILIDSLYEDCEKDAPVLVAGEEKEPWELLAFFLKGMLKFLGVMEVVKNTKCLVIASPSLGEIQVRNYQKACESLGFSPERYMLMDYGESFFYYVLTQKKEIWNRSVAWYAFSQDTVTFRKLLMNYGTKPVLVKLEEPQSTVLEESGEERDLSFCKFIRETLGTELFSSIQMTGNGFSLDWAKESVKLLCYQKRKVFYGNNLFAKGACAAGVERMEEKNLKGYQYLSDSLVLTDIGIDMRVMGSPAYYPLIESGKNWYECKAYCEFILDEAKELVFVVNRPLENGEKKRIAMALPGLPVRPNKTTRLSLSLSYVSPKECHITVKDLGFGDMFPATGKVWKESVEW</sequence>
<dbReference type="InterPro" id="IPR043770">
    <property type="entry name" value="DUF5716_C"/>
</dbReference>
<feature type="domain" description="DUF5716" evidence="1">
    <location>
        <begin position="124"/>
        <end position="416"/>
    </location>
</feature>
<dbReference type="Pfam" id="PF18980">
    <property type="entry name" value="DUF5716_C"/>
    <property type="match status" value="1"/>
</dbReference>
<evidence type="ECO:0000313" key="2">
    <source>
        <dbReference type="EMBL" id="HJB27863.1"/>
    </source>
</evidence>
<dbReference type="SUPFAM" id="SSF53067">
    <property type="entry name" value="Actin-like ATPase domain"/>
    <property type="match status" value="1"/>
</dbReference>
<reference evidence="2" key="1">
    <citation type="journal article" date="2021" name="PeerJ">
        <title>Extensive microbial diversity within the chicken gut microbiome revealed by metagenomics and culture.</title>
        <authorList>
            <person name="Gilroy R."/>
            <person name="Ravi A."/>
            <person name="Getino M."/>
            <person name="Pursley I."/>
            <person name="Horton D.L."/>
            <person name="Alikhan N.F."/>
            <person name="Baker D."/>
            <person name="Gharbi K."/>
            <person name="Hall N."/>
            <person name="Watson M."/>
            <person name="Adriaenssens E.M."/>
            <person name="Foster-Nyarko E."/>
            <person name="Jarju S."/>
            <person name="Secka A."/>
            <person name="Antonio M."/>
            <person name="Oren A."/>
            <person name="Chaudhuri R.R."/>
            <person name="La Ragione R."/>
            <person name="Hildebrand F."/>
            <person name="Pallen M.J."/>
        </authorList>
    </citation>
    <scope>NUCLEOTIDE SEQUENCE</scope>
    <source>
        <strain evidence="2">ChiSjej1B19-5720</strain>
    </source>
</reference>
<reference evidence="2" key="2">
    <citation type="submission" date="2021-04" db="EMBL/GenBank/DDBJ databases">
        <authorList>
            <person name="Gilroy R."/>
        </authorList>
    </citation>
    <scope>NUCLEOTIDE SEQUENCE</scope>
    <source>
        <strain evidence="2">ChiSjej1B19-5720</strain>
    </source>
</reference>
<dbReference type="Proteomes" id="UP000823842">
    <property type="component" value="Unassembled WGS sequence"/>
</dbReference>
<dbReference type="AlphaFoldDB" id="A0A9D2LRM5"/>
<evidence type="ECO:0000313" key="3">
    <source>
        <dbReference type="Proteomes" id="UP000823842"/>
    </source>
</evidence>
<dbReference type="EMBL" id="DWYZ01000074">
    <property type="protein sequence ID" value="HJB27863.1"/>
    <property type="molecule type" value="Genomic_DNA"/>
</dbReference>
<protein>
    <recommendedName>
        <fullName evidence="1">DUF5716 domain-containing protein</fullName>
    </recommendedName>
</protein>
<dbReference type="Gene3D" id="3.30.420.40">
    <property type="match status" value="1"/>
</dbReference>
<gene>
    <name evidence="2" type="ORF">IAA06_03610</name>
</gene>
<accession>A0A9D2LRM5</accession>
<dbReference type="InterPro" id="IPR043129">
    <property type="entry name" value="ATPase_NBD"/>
</dbReference>
<name>A0A9D2LRM5_9FIRM</name>
<organism evidence="2 3">
    <name type="scientific">Candidatus Blautia faecavium</name>
    <dbReference type="NCBI Taxonomy" id="2838487"/>
    <lineage>
        <taxon>Bacteria</taxon>
        <taxon>Bacillati</taxon>
        <taxon>Bacillota</taxon>
        <taxon>Clostridia</taxon>
        <taxon>Lachnospirales</taxon>
        <taxon>Lachnospiraceae</taxon>
        <taxon>Blautia</taxon>
    </lineage>
</organism>
<proteinExistence type="predicted"/>
<evidence type="ECO:0000259" key="1">
    <source>
        <dbReference type="Pfam" id="PF18980"/>
    </source>
</evidence>
<comment type="caution">
    <text evidence="2">The sequence shown here is derived from an EMBL/GenBank/DDBJ whole genome shotgun (WGS) entry which is preliminary data.</text>
</comment>